<sequence length="625" mass="70990">MKVVLWNVRGATRNDFIPHAWDIIATHKPSIFIILEAKSNGVRALEVSRMLGFDGLRFIEPNGSRGGIWLMFNAGVELILYNPKSINFFHALFKFKPHNTEVLLTGIHAPSNPSERHRMWNNLKNDLPPDDTPWLVLGDLNEVTSPTEKMGGRNFRMSQCQDLNMLADAACLVDLGFNGNPYTWHNAREGAAIIRERLDRAMANPSWLNNFPNTQNPLYYIDHELSNFINDIVKLLQREWSVTILHVKRQSNKLAHGLAQIGRLQPDDDVAYQFFSPSAFTKRLRERHVRDNGVCELCNAAPETICHAIFDCPNVRLIWEPSPHYNILLDAPKTSFKELFLWMNSKLNKEELLSVCALAWAAWSYRNSVVFNNPWKCVMSGAVGYLKLVGDYKKYNEAVGCARASIQSSPSSWQAPADGIKINPNNTEVLLTGIHAPSNPSERHRKWNNLKNDLPPDDTPWLVLGDLNEVTSPTEKMGGRNFRMSQCQDLNMLADAACLVDLGFNGNPYTWHNAREGAAIIRERLDRAMANPSWLNNFPNTQNPLYYIDHELSNFINDIVKLLQREWSVTILHVKRQSNKLAHGLAQIGRLQPDDDVAYQFFSPSAFTKVYMDELAYSLALTKGP</sequence>
<dbReference type="Gene3D" id="3.60.10.10">
    <property type="entry name" value="Endonuclease/exonuclease/phosphatase"/>
    <property type="match status" value="2"/>
</dbReference>
<evidence type="ECO:0000313" key="3">
    <source>
        <dbReference type="EnsemblPlants" id="AUR62018806-RA:cds"/>
    </source>
</evidence>
<reference evidence="3" key="2">
    <citation type="submission" date="2021-03" db="UniProtKB">
        <authorList>
            <consortium name="EnsemblPlants"/>
        </authorList>
    </citation>
    <scope>IDENTIFICATION</scope>
</reference>
<feature type="domain" description="RNase H type-1" evidence="2">
    <location>
        <begin position="223"/>
        <end position="260"/>
    </location>
</feature>
<evidence type="ECO:0000313" key="4">
    <source>
        <dbReference type="Proteomes" id="UP000596660"/>
    </source>
</evidence>
<dbReference type="Proteomes" id="UP000596660">
    <property type="component" value="Unplaced"/>
</dbReference>
<dbReference type="AlphaFoldDB" id="A0A803LUB2"/>
<dbReference type="Pfam" id="PF13456">
    <property type="entry name" value="RVT_3"/>
    <property type="match status" value="2"/>
</dbReference>
<dbReference type="EnsemblPlants" id="AUR62018806-RA">
    <property type="protein sequence ID" value="AUR62018806-RA:cds"/>
    <property type="gene ID" value="AUR62018806"/>
</dbReference>
<evidence type="ECO:0008006" key="5">
    <source>
        <dbReference type="Google" id="ProtNLM"/>
    </source>
</evidence>
<dbReference type="GO" id="GO:0003676">
    <property type="term" value="F:nucleic acid binding"/>
    <property type="evidence" value="ECO:0007669"/>
    <property type="project" value="InterPro"/>
</dbReference>
<dbReference type="GO" id="GO:0004523">
    <property type="term" value="F:RNA-DNA hybrid ribonuclease activity"/>
    <property type="evidence" value="ECO:0007669"/>
    <property type="project" value="InterPro"/>
</dbReference>
<dbReference type="SUPFAM" id="SSF56219">
    <property type="entry name" value="DNase I-like"/>
    <property type="match status" value="2"/>
</dbReference>
<feature type="domain" description="Endonuclease/exonuclease/phosphatase" evidence="1">
    <location>
        <begin position="6"/>
        <end position="208"/>
    </location>
</feature>
<dbReference type="InterPro" id="IPR002156">
    <property type="entry name" value="RNaseH_domain"/>
</dbReference>
<keyword evidence="4" id="KW-1185">Reference proteome</keyword>
<accession>A0A803LUB2</accession>
<reference evidence="3" key="1">
    <citation type="journal article" date="2017" name="Nature">
        <title>The genome of Chenopodium quinoa.</title>
        <authorList>
            <person name="Jarvis D.E."/>
            <person name="Ho Y.S."/>
            <person name="Lightfoot D.J."/>
            <person name="Schmoeckel S.M."/>
            <person name="Li B."/>
            <person name="Borm T.J.A."/>
            <person name="Ohyanagi H."/>
            <person name="Mineta K."/>
            <person name="Michell C.T."/>
            <person name="Saber N."/>
            <person name="Kharbatia N.M."/>
            <person name="Rupper R.R."/>
            <person name="Sharp A.R."/>
            <person name="Dally N."/>
            <person name="Boughton B.A."/>
            <person name="Woo Y.H."/>
            <person name="Gao G."/>
            <person name="Schijlen E.G.W.M."/>
            <person name="Guo X."/>
            <person name="Momin A.A."/>
            <person name="Negrao S."/>
            <person name="Al-Babili S."/>
            <person name="Gehring C."/>
            <person name="Roessner U."/>
            <person name="Jung C."/>
            <person name="Murphy K."/>
            <person name="Arold S.T."/>
            <person name="Gojobori T."/>
            <person name="van der Linden C.G."/>
            <person name="van Loo E.N."/>
            <person name="Jellen E.N."/>
            <person name="Maughan P.J."/>
            <person name="Tester M."/>
        </authorList>
    </citation>
    <scope>NUCLEOTIDE SEQUENCE [LARGE SCALE GENOMIC DNA]</scope>
    <source>
        <strain evidence="3">cv. PI 614886</strain>
    </source>
</reference>
<evidence type="ECO:0000259" key="2">
    <source>
        <dbReference type="Pfam" id="PF13456"/>
    </source>
</evidence>
<evidence type="ECO:0000259" key="1">
    <source>
        <dbReference type="Pfam" id="PF03372"/>
    </source>
</evidence>
<dbReference type="InterPro" id="IPR005135">
    <property type="entry name" value="Endo/exonuclease/phosphatase"/>
</dbReference>
<dbReference type="InterPro" id="IPR036691">
    <property type="entry name" value="Endo/exonu/phosph_ase_sf"/>
</dbReference>
<protein>
    <recommendedName>
        <fullName evidence="5">RNase H type-1 domain-containing protein</fullName>
    </recommendedName>
</protein>
<organism evidence="3 4">
    <name type="scientific">Chenopodium quinoa</name>
    <name type="common">Quinoa</name>
    <dbReference type="NCBI Taxonomy" id="63459"/>
    <lineage>
        <taxon>Eukaryota</taxon>
        <taxon>Viridiplantae</taxon>
        <taxon>Streptophyta</taxon>
        <taxon>Embryophyta</taxon>
        <taxon>Tracheophyta</taxon>
        <taxon>Spermatophyta</taxon>
        <taxon>Magnoliopsida</taxon>
        <taxon>eudicotyledons</taxon>
        <taxon>Gunneridae</taxon>
        <taxon>Pentapetalae</taxon>
        <taxon>Caryophyllales</taxon>
        <taxon>Chenopodiaceae</taxon>
        <taxon>Chenopodioideae</taxon>
        <taxon>Atripliceae</taxon>
        <taxon>Chenopodium</taxon>
    </lineage>
</organism>
<feature type="domain" description="RNase H type-1" evidence="2">
    <location>
        <begin position="550"/>
        <end position="587"/>
    </location>
</feature>
<dbReference type="Pfam" id="PF03372">
    <property type="entry name" value="Exo_endo_phos"/>
    <property type="match status" value="1"/>
</dbReference>
<name>A0A803LUB2_CHEQI</name>
<dbReference type="PANTHER" id="PTHR33710:SF77">
    <property type="entry name" value="DNASE I-LIKE SUPERFAMILY PROTEIN"/>
    <property type="match status" value="1"/>
</dbReference>
<proteinExistence type="predicted"/>
<dbReference type="PANTHER" id="PTHR33710">
    <property type="entry name" value="BNAC02G09200D PROTEIN"/>
    <property type="match status" value="1"/>
</dbReference>
<dbReference type="OMA" id="SNKLAHG"/>
<dbReference type="Gramene" id="AUR62018806-RA">
    <property type="protein sequence ID" value="AUR62018806-RA:cds"/>
    <property type="gene ID" value="AUR62018806"/>
</dbReference>